<dbReference type="Pfam" id="PF14169">
    <property type="entry name" value="YdjO"/>
    <property type="match status" value="1"/>
</dbReference>
<evidence type="ECO:0008006" key="3">
    <source>
        <dbReference type="Google" id="ProtNLM"/>
    </source>
</evidence>
<keyword evidence="2" id="KW-1185">Reference proteome</keyword>
<proteinExistence type="predicted"/>
<name>A0A120GRA1_9BACI</name>
<sequence length="68" mass="7883">MYFGKKNSEEPEIIMEDTIVYACGSADCNGWMRKDFASENYDCPMCGSQLIEEVRELPKIENEYNAFK</sequence>
<organism evidence="1 2">
    <name type="scientific">Peribacillus simplex</name>
    <dbReference type="NCBI Taxonomy" id="1478"/>
    <lineage>
        <taxon>Bacteria</taxon>
        <taxon>Bacillati</taxon>
        <taxon>Bacillota</taxon>
        <taxon>Bacilli</taxon>
        <taxon>Bacillales</taxon>
        <taxon>Bacillaceae</taxon>
        <taxon>Peribacillus</taxon>
    </lineage>
</organism>
<dbReference type="EMBL" id="LNNH01000003">
    <property type="protein sequence ID" value="KWW22577.1"/>
    <property type="molecule type" value="Genomic_DNA"/>
</dbReference>
<comment type="caution">
    <text evidence="1">The sequence shown here is derived from an EMBL/GenBank/DDBJ whole genome shotgun (WGS) entry which is preliminary data.</text>
</comment>
<evidence type="ECO:0000313" key="1">
    <source>
        <dbReference type="EMBL" id="KWW22577.1"/>
    </source>
</evidence>
<evidence type="ECO:0000313" key="2">
    <source>
        <dbReference type="Proteomes" id="UP000064189"/>
    </source>
</evidence>
<dbReference type="RefSeq" id="WP_061140325.1">
    <property type="nucleotide sequence ID" value="NZ_LNNH01000003.1"/>
</dbReference>
<dbReference type="Proteomes" id="UP000064189">
    <property type="component" value="Unassembled WGS sequence"/>
</dbReference>
<dbReference type="AlphaFoldDB" id="A0A120GRA1"/>
<dbReference type="InterPro" id="IPR025916">
    <property type="entry name" value="YdjO"/>
</dbReference>
<protein>
    <recommendedName>
        <fullName evidence="3">Cold-inducible protein YdjO</fullName>
    </recommendedName>
</protein>
<accession>A0A120GRA1</accession>
<gene>
    <name evidence="1" type="ORF">AS888_12170</name>
</gene>
<reference evidence="1 2" key="1">
    <citation type="submission" date="2015-11" db="EMBL/GenBank/DDBJ databases">
        <title>Genome Sequence of Bacillus simplex strain VanAntwerpen2.</title>
        <authorList>
            <person name="Couger M.B."/>
        </authorList>
    </citation>
    <scope>NUCLEOTIDE SEQUENCE [LARGE SCALE GENOMIC DNA]</scope>
    <source>
        <strain evidence="1 2">VanAntwerpen02</strain>
    </source>
</reference>